<dbReference type="EC" id="1.1.1.47" evidence="5"/>
<feature type="domain" description="Ketoreductase" evidence="4">
    <location>
        <begin position="15"/>
        <end position="180"/>
    </location>
</feature>
<dbReference type="PRINTS" id="PR00081">
    <property type="entry name" value="GDHRDH"/>
</dbReference>
<dbReference type="Proteomes" id="UP000832041">
    <property type="component" value="Chromosome"/>
</dbReference>
<dbReference type="Pfam" id="PF13561">
    <property type="entry name" value="adh_short_C2"/>
    <property type="match status" value="1"/>
</dbReference>
<organism evidence="5 6">
    <name type="scientific">Thermobifida alba</name>
    <name type="common">Thermomonospora alba</name>
    <dbReference type="NCBI Taxonomy" id="53522"/>
    <lineage>
        <taxon>Bacteria</taxon>
        <taxon>Bacillati</taxon>
        <taxon>Actinomycetota</taxon>
        <taxon>Actinomycetes</taxon>
        <taxon>Streptosporangiales</taxon>
        <taxon>Nocardiopsidaceae</taxon>
        <taxon>Thermobifida</taxon>
    </lineage>
</organism>
<dbReference type="NCBIfam" id="NF005559">
    <property type="entry name" value="PRK07231.1"/>
    <property type="match status" value="1"/>
</dbReference>
<gene>
    <name evidence="5" type="ORF">FOF52_05280</name>
</gene>
<keyword evidence="2 5" id="KW-0560">Oxidoreductase</keyword>
<dbReference type="RefSeq" id="WP_248592708.1">
    <property type="nucleotide sequence ID" value="NZ_BAABEB010000012.1"/>
</dbReference>
<dbReference type="SUPFAM" id="SSF51735">
    <property type="entry name" value="NAD(P)-binding Rossmann-fold domains"/>
    <property type="match status" value="1"/>
</dbReference>
<evidence type="ECO:0000256" key="1">
    <source>
        <dbReference type="ARBA" id="ARBA00006484"/>
    </source>
</evidence>
<evidence type="ECO:0000259" key="4">
    <source>
        <dbReference type="SMART" id="SM00822"/>
    </source>
</evidence>
<keyword evidence="3" id="KW-0520">NAD</keyword>
<dbReference type="PROSITE" id="PS00061">
    <property type="entry name" value="ADH_SHORT"/>
    <property type="match status" value="1"/>
</dbReference>
<dbReference type="PRINTS" id="PR00080">
    <property type="entry name" value="SDRFAMILY"/>
</dbReference>
<dbReference type="InterPro" id="IPR036291">
    <property type="entry name" value="NAD(P)-bd_dom_sf"/>
</dbReference>
<dbReference type="GO" id="GO:0047936">
    <property type="term" value="F:glucose 1-dehydrogenase [NAD(P)+] activity"/>
    <property type="evidence" value="ECO:0007669"/>
    <property type="project" value="UniProtKB-EC"/>
</dbReference>
<dbReference type="PANTHER" id="PTHR24321:SF8">
    <property type="entry name" value="ESTRADIOL 17-BETA-DEHYDROGENASE 8-RELATED"/>
    <property type="match status" value="1"/>
</dbReference>
<proteinExistence type="inferred from homology"/>
<comment type="similarity">
    <text evidence="1">Belongs to the short-chain dehydrogenases/reductases (SDR) family.</text>
</comment>
<dbReference type="PANTHER" id="PTHR24321">
    <property type="entry name" value="DEHYDROGENASES, SHORT CHAIN"/>
    <property type="match status" value="1"/>
</dbReference>
<accession>A0ABY4KYE6</accession>
<dbReference type="InterPro" id="IPR057326">
    <property type="entry name" value="KR_dom"/>
</dbReference>
<dbReference type="Gene3D" id="3.40.50.720">
    <property type="entry name" value="NAD(P)-binding Rossmann-like Domain"/>
    <property type="match status" value="1"/>
</dbReference>
<dbReference type="InterPro" id="IPR020904">
    <property type="entry name" value="Sc_DH/Rdtase_CS"/>
</dbReference>
<evidence type="ECO:0000256" key="3">
    <source>
        <dbReference type="ARBA" id="ARBA00023027"/>
    </source>
</evidence>
<reference evidence="5 6" key="1">
    <citation type="submission" date="2020-04" db="EMBL/GenBank/DDBJ databases">
        <title>Thermobifida alba genome sequencing and assembly.</title>
        <authorList>
            <person name="Luzics S."/>
            <person name="Horvath B."/>
            <person name="Nagy I."/>
            <person name="Toth A."/>
            <person name="Nagy I."/>
            <person name="Kukolya J."/>
        </authorList>
    </citation>
    <scope>NUCLEOTIDE SEQUENCE [LARGE SCALE GENOMIC DNA]</scope>
    <source>
        <strain evidence="5 6">DSM 43795</strain>
    </source>
</reference>
<protein>
    <submittedName>
        <fullName evidence="5">Glucose 1-dehydrogenase</fullName>
        <ecNumber evidence="5">1.1.1.47</ecNumber>
    </submittedName>
</protein>
<evidence type="ECO:0000256" key="2">
    <source>
        <dbReference type="ARBA" id="ARBA00023002"/>
    </source>
</evidence>
<dbReference type="EMBL" id="CP051627">
    <property type="protein sequence ID" value="UPT20452.1"/>
    <property type="molecule type" value="Genomic_DNA"/>
</dbReference>
<sequence>MTHTSRSTDHRLTDRTAVVTGGGQGMGAAEVRLLAAAGAHVVIADIQEEPGRALAAELGERARFVRTDVSSAQDWARLVDSLDGLPPLRILVNNAGVHRRRALQEETPEEFERMLRVNLLGAFLGMRAVAEPMRAAGGGAVVNVSSVLGAVGSRESGAYAASKWGLRGLSKTAALELGRHGIRVNTILPGHIATPMHTTALGEGTRERYGTLALGRRGDPEEVARLVLFLVSDASSYLTGADITVDGGLTAALPPLAPA</sequence>
<name>A0ABY4KYE6_THEAE</name>
<dbReference type="SMART" id="SM00822">
    <property type="entry name" value="PKS_KR"/>
    <property type="match status" value="1"/>
</dbReference>
<evidence type="ECO:0000313" key="6">
    <source>
        <dbReference type="Proteomes" id="UP000832041"/>
    </source>
</evidence>
<evidence type="ECO:0000313" key="5">
    <source>
        <dbReference type="EMBL" id="UPT20452.1"/>
    </source>
</evidence>
<keyword evidence="6" id="KW-1185">Reference proteome</keyword>
<dbReference type="InterPro" id="IPR002347">
    <property type="entry name" value="SDR_fam"/>
</dbReference>